<reference evidence="2" key="4">
    <citation type="submission" date="2019-03" db="UniProtKB">
        <authorList>
            <consortium name="EnsemblPlants"/>
        </authorList>
    </citation>
    <scope>IDENTIFICATION</scope>
</reference>
<evidence type="ECO:0000256" key="1">
    <source>
        <dbReference type="SAM" id="MobiDB-lite"/>
    </source>
</evidence>
<evidence type="ECO:0000313" key="2">
    <source>
        <dbReference type="EnsemblPlants" id="AET5Gv20273600.3"/>
    </source>
</evidence>
<accession>A0A453K3J4</accession>
<dbReference type="Proteomes" id="UP000015105">
    <property type="component" value="Chromosome 5D"/>
</dbReference>
<dbReference type="STRING" id="200361.A0A453K3J4"/>
<reference evidence="2" key="3">
    <citation type="journal article" date="2017" name="Nature">
        <title>Genome sequence of the progenitor of the wheat D genome Aegilops tauschii.</title>
        <authorList>
            <person name="Luo M.C."/>
            <person name="Gu Y.Q."/>
            <person name="Puiu D."/>
            <person name="Wang H."/>
            <person name="Twardziok S.O."/>
            <person name="Deal K.R."/>
            <person name="Huo N."/>
            <person name="Zhu T."/>
            <person name="Wang L."/>
            <person name="Wang Y."/>
            <person name="McGuire P.E."/>
            <person name="Liu S."/>
            <person name="Long H."/>
            <person name="Ramasamy R.K."/>
            <person name="Rodriguez J.C."/>
            <person name="Van S.L."/>
            <person name="Yuan L."/>
            <person name="Wang Z."/>
            <person name="Xia Z."/>
            <person name="Xiao L."/>
            <person name="Anderson O.D."/>
            <person name="Ouyang S."/>
            <person name="Liang Y."/>
            <person name="Zimin A.V."/>
            <person name="Pertea G."/>
            <person name="Qi P."/>
            <person name="Bennetzen J.L."/>
            <person name="Dai X."/>
            <person name="Dawson M.W."/>
            <person name="Muller H.G."/>
            <person name="Kugler K."/>
            <person name="Rivarola-Duarte L."/>
            <person name="Spannagl M."/>
            <person name="Mayer K.F.X."/>
            <person name="Lu F.H."/>
            <person name="Bevan M.W."/>
            <person name="Leroy P."/>
            <person name="Li P."/>
            <person name="You F.M."/>
            <person name="Sun Q."/>
            <person name="Liu Z."/>
            <person name="Lyons E."/>
            <person name="Wicker T."/>
            <person name="Salzberg S.L."/>
            <person name="Devos K.M."/>
            <person name="Dvorak J."/>
        </authorList>
    </citation>
    <scope>NUCLEOTIDE SEQUENCE [LARGE SCALE GENOMIC DNA]</scope>
    <source>
        <strain evidence="2">cv. AL8/78</strain>
    </source>
</reference>
<reference evidence="2" key="5">
    <citation type="journal article" date="2021" name="G3 (Bethesda)">
        <title>Aegilops tauschii genome assembly Aet v5.0 features greater sequence contiguity and improved annotation.</title>
        <authorList>
            <person name="Wang L."/>
            <person name="Zhu T."/>
            <person name="Rodriguez J.C."/>
            <person name="Deal K.R."/>
            <person name="Dubcovsky J."/>
            <person name="McGuire P.E."/>
            <person name="Lux T."/>
            <person name="Spannagl M."/>
            <person name="Mayer K.F.X."/>
            <person name="Baldrich P."/>
            <person name="Meyers B.C."/>
            <person name="Huo N."/>
            <person name="Gu Y.Q."/>
            <person name="Zhou H."/>
            <person name="Devos K.M."/>
            <person name="Bennetzen J.L."/>
            <person name="Unver T."/>
            <person name="Budak H."/>
            <person name="Gulick P.J."/>
            <person name="Galiba G."/>
            <person name="Kalapos B."/>
            <person name="Nelson D.R."/>
            <person name="Li P."/>
            <person name="You F.M."/>
            <person name="Luo M.C."/>
            <person name="Dvorak J."/>
        </authorList>
    </citation>
    <scope>NUCLEOTIDE SEQUENCE [LARGE SCALE GENOMIC DNA]</scope>
    <source>
        <strain evidence="2">cv. AL8/78</strain>
    </source>
</reference>
<proteinExistence type="predicted"/>
<feature type="region of interest" description="Disordered" evidence="1">
    <location>
        <begin position="1"/>
        <end position="29"/>
    </location>
</feature>
<organism evidence="2 3">
    <name type="scientific">Aegilops tauschii subsp. strangulata</name>
    <name type="common">Goatgrass</name>
    <dbReference type="NCBI Taxonomy" id="200361"/>
    <lineage>
        <taxon>Eukaryota</taxon>
        <taxon>Viridiplantae</taxon>
        <taxon>Streptophyta</taxon>
        <taxon>Embryophyta</taxon>
        <taxon>Tracheophyta</taxon>
        <taxon>Spermatophyta</taxon>
        <taxon>Magnoliopsida</taxon>
        <taxon>Liliopsida</taxon>
        <taxon>Poales</taxon>
        <taxon>Poaceae</taxon>
        <taxon>BOP clade</taxon>
        <taxon>Pooideae</taxon>
        <taxon>Triticodae</taxon>
        <taxon>Triticeae</taxon>
        <taxon>Triticinae</taxon>
        <taxon>Aegilops</taxon>
    </lineage>
</organism>
<dbReference type="EnsemblPlants" id="AET5Gv20273600.3">
    <property type="protein sequence ID" value="AET5Gv20273600.3"/>
    <property type="gene ID" value="AET5Gv20273600"/>
</dbReference>
<dbReference type="Gramene" id="AET5Gv20273600.3">
    <property type="protein sequence ID" value="AET5Gv20273600.3"/>
    <property type="gene ID" value="AET5Gv20273600"/>
</dbReference>
<keyword evidence="3" id="KW-1185">Reference proteome</keyword>
<reference evidence="3" key="1">
    <citation type="journal article" date="2014" name="Science">
        <title>Ancient hybridizations among the ancestral genomes of bread wheat.</title>
        <authorList>
            <consortium name="International Wheat Genome Sequencing Consortium,"/>
            <person name="Marcussen T."/>
            <person name="Sandve S.R."/>
            <person name="Heier L."/>
            <person name="Spannagl M."/>
            <person name="Pfeifer M."/>
            <person name="Jakobsen K.S."/>
            <person name="Wulff B.B."/>
            <person name="Steuernagel B."/>
            <person name="Mayer K.F."/>
            <person name="Olsen O.A."/>
        </authorList>
    </citation>
    <scope>NUCLEOTIDE SEQUENCE [LARGE SCALE GENOMIC DNA]</scope>
    <source>
        <strain evidence="3">cv. AL8/78</strain>
    </source>
</reference>
<name>A0A453K3J4_AEGTS</name>
<dbReference type="AlphaFoldDB" id="A0A453K3J4"/>
<sequence>TLSFSHAHPSNRRRQAEGEQEDGALQRLELPPQELRARLPRLPGLWELPWTDQEVWADVLQAVFPQQRQGHWLHQASVLRCALLA</sequence>
<protein>
    <submittedName>
        <fullName evidence="2">Uncharacterized protein</fullName>
    </submittedName>
</protein>
<reference evidence="3" key="2">
    <citation type="journal article" date="2017" name="Nat. Plants">
        <title>The Aegilops tauschii genome reveals multiple impacts of transposons.</title>
        <authorList>
            <person name="Zhao G."/>
            <person name="Zou C."/>
            <person name="Li K."/>
            <person name="Wang K."/>
            <person name="Li T."/>
            <person name="Gao L."/>
            <person name="Zhang X."/>
            <person name="Wang H."/>
            <person name="Yang Z."/>
            <person name="Liu X."/>
            <person name="Jiang W."/>
            <person name="Mao L."/>
            <person name="Kong X."/>
            <person name="Jiao Y."/>
            <person name="Jia J."/>
        </authorList>
    </citation>
    <scope>NUCLEOTIDE SEQUENCE [LARGE SCALE GENOMIC DNA]</scope>
    <source>
        <strain evidence="3">cv. AL8/78</strain>
    </source>
</reference>
<evidence type="ECO:0000313" key="3">
    <source>
        <dbReference type="Proteomes" id="UP000015105"/>
    </source>
</evidence>